<name>A0A2Z5PV02_METMI</name>
<gene>
    <name evidence="1" type="ORF">MMOS7_04850</name>
</gene>
<evidence type="ECO:0000313" key="1">
    <source>
        <dbReference type="EMBL" id="BAP62571.1"/>
    </source>
</evidence>
<reference evidence="1 2" key="1">
    <citation type="submission" date="2009-06" db="EMBL/GenBank/DDBJ databases">
        <title>Molecular Evidence for Microbiologically Influenced Corrosion from genome of Methanogen.</title>
        <authorList>
            <person name="Ito N."/>
            <person name="Tsurumaru H."/>
            <person name="Shimizu A."/>
            <person name="Harada T."/>
            <person name="Hosoyama A."/>
            <person name="Horikawa H."/>
            <person name="Wakai S."/>
            <person name="Sasaki K."/>
            <person name="Nishijima K."/>
            <person name="Ataku H."/>
            <person name="Yamazaki J."/>
            <person name="Mise M."/>
            <person name="Yamazaki S."/>
            <person name="Tanikawa S."/>
            <person name="Harayama S."/>
            <person name="Fujita N."/>
        </authorList>
    </citation>
    <scope>NUCLEOTIDE SEQUENCE [LARGE SCALE GENOMIC DNA]</scope>
    <source>
        <strain evidence="2">OS7 ( NBRC 103642)</strain>
    </source>
</reference>
<dbReference type="RefSeq" id="WP_162859742.1">
    <property type="nucleotide sequence ID" value="NZ_AP011528.1"/>
</dbReference>
<dbReference type="Proteomes" id="UP000263689">
    <property type="component" value="Chromosome"/>
</dbReference>
<proteinExistence type="predicted"/>
<dbReference type="AlphaFoldDB" id="A0A2Z5PV02"/>
<protein>
    <submittedName>
        <fullName evidence="1">Uncharacterized protein</fullName>
    </submittedName>
</protein>
<evidence type="ECO:0000313" key="2">
    <source>
        <dbReference type="Proteomes" id="UP000263689"/>
    </source>
</evidence>
<dbReference type="EMBL" id="AP011528">
    <property type="protein sequence ID" value="BAP62571.1"/>
    <property type="molecule type" value="Genomic_DNA"/>
</dbReference>
<organism evidence="1 2">
    <name type="scientific">Methanococcus maripaludis OS7</name>
    <dbReference type="NCBI Taxonomy" id="637915"/>
    <lineage>
        <taxon>Archaea</taxon>
        <taxon>Methanobacteriati</taxon>
        <taxon>Methanobacteriota</taxon>
        <taxon>Methanomada group</taxon>
        <taxon>Methanococci</taxon>
        <taxon>Methanococcales</taxon>
        <taxon>Methanococcaceae</taxon>
        <taxon>Methanococcus</taxon>
    </lineage>
</organism>
<accession>A0A2Z5PV02</accession>
<dbReference type="KEGG" id="mmao:MMOS7_04850"/>
<sequence>MIDVTKIENFEEGTPEISGIVIQEFKVEGKDFDGFKSELKEIFEKYGITVVD</sequence>
<dbReference type="GeneID" id="55564085"/>